<sequence>MFNKCMAMAVILIISLLGTAASVTAESDVTIYVDEEMQQNQQALIDEGRTFVPIRGVFEAMGARVHWDQEIRTVFLDHSGQALELSLNSDNAVINNEIVRSNLQWINKDGRVYIPLRFTSESLGADVYWDGENREVHIKQEREMVKSAADAPLSLQGYTLGESSSELQPADYSTGLYEWVELEASNAAHEQVAVNAGGEVSAMFTTLPEQLSGLGIFNGADEKAVNNLLGSPDHELSDVSKGWNVYSLDDKYVTVFFAPYRNYEAVGVLIEAELKENQTGLEEEADAFAAMLLQLANAERQAEGLNILQEDHQVQESAQNHADYMVENDEFGHIASEGYTTPFDRMRAAGVDFDEGGENIARGHRTPMHAHMALMNSSTHRHNILHASYTHIGVGVSYQEERPYAAQNFASIQ</sequence>
<evidence type="ECO:0000256" key="2">
    <source>
        <dbReference type="SAM" id="SignalP"/>
    </source>
</evidence>
<keyword evidence="6" id="KW-1185">Reference proteome</keyword>
<feature type="coiled-coil region" evidence="1">
    <location>
        <begin position="281"/>
        <end position="315"/>
    </location>
</feature>
<dbReference type="SUPFAM" id="SSF55383">
    <property type="entry name" value="Copper amine oxidase, domain N"/>
    <property type="match status" value="1"/>
</dbReference>
<dbReference type="Gene3D" id="3.40.33.10">
    <property type="entry name" value="CAP"/>
    <property type="match status" value="1"/>
</dbReference>
<dbReference type="AlphaFoldDB" id="A0A2P8HQN0"/>
<feature type="signal peptide" evidence="2">
    <location>
        <begin position="1"/>
        <end position="20"/>
    </location>
</feature>
<dbReference type="CDD" id="cd05379">
    <property type="entry name" value="CAP_bacterial"/>
    <property type="match status" value="1"/>
</dbReference>
<dbReference type="PANTHER" id="PTHR31157">
    <property type="entry name" value="SCP DOMAIN-CONTAINING PROTEIN"/>
    <property type="match status" value="1"/>
</dbReference>
<dbReference type="Pfam" id="PF07833">
    <property type="entry name" value="Cu_amine_oxidN1"/>
    <property type="match status" value="1"/>
</dbReference>
<organism evidence="5 6">
    <name type="scientific">Salsuginibacillus halophilus</name>
    <dbReference type="NCBI Taxonomy" id="517424"/>
    <lineage>
        <taxon>Bacteria</taxon>
        <taxon>Bacillati</taxon>
        <taxon>Bacillota</taxon>
        <taxon>Bacilli</taxon>
        <taxon>Bacillales</taxon>
        <taxon>Bacillaceae</taxon>
        <taxon>Salsuginibacillus</taxon>
    </lineage>
</organism>
<dbReference type="InterPro" id="IPR035940">
    <property type="entry name" value="CAP_sf"/>
</dbReference>
<keyword evidence="1" id="KW-0175">Coiled coil</keyword>
<dbReference type="InterPro" id="IPR036582">
    <property type="entry name" value="Mao_N_sf"/>
</dbReference>
<protein>
    <submittedName>
        <fullName evidence="5">Copper amine oxidase-like protein</fullName>
    </submittedName>
</protein>
<evidence type="ECO:0000259" key="3">
    <source>
        <dbReference type="Pfam" id="PF00188"/>
    </source>
</evidence>
<reference evidence="5 6" key="1">
    <citation type="submission" date="2018-03" db="EMBL/GenBank/DDBJ databases">
        <title>Genomic Encyclopedia of Type Strains, Phase III (KMG-III): the genomes of soil and plant-associated and newly described type strains.</title>
        <authorList>
            <person name="Whitman W."/>
        </authorList>
    </citation>
    <scope>NUCLEOTIDE SEQUENCE [LARGE SCALE GENOMIC DNA]</scope>
    <source>
        <strain evidence="5 6">CGMCC 1.07653</strain>
    </source>
</reference>
<dbReference type="RefSeq" id="WP_106588087.1">
    <property type="nucleotide sequence ID" value="NZ_PYAV01000004.1"/>
</dbReference>
<dbReference type="OrthoDB" id="9783944at2"/>
<gene>
    <name evidence="5" type="ORF">B0H94_104119</name>
</gene>
<dbReference type="InterPro" id="IPR014044">
    <property type="entry name" value="CAP_dom"/>
</dbReference>
<accession>A0A2P8HQN0</accession>
<evidence type="ECO:0000313" key="6">
    <source>
        <dbReference type="Proteomes" id="UP000242310"/>
    </source>
</evidence>
<dbReference type="Pfam" id="PF00188">
    <property type="entry name" value="CAP"/>
    <property type="match status" value="1"/>
</dbReference>
<feature type="chain" id="PRO_5038486916" evidence="2">
    <location>
        <begin position="21"/>
        <end position="413"/>
    </location>
</feature>
<feature type="domain" description="SCP" evidence="3">
    <location>
        <begin position="294"/>
        <end position="408"/>
    </location>
</feature>
<comment type="caution">
    <text evidence="5">The sequence shown here is derived from an EMBL/GenBank/DDBJ whole genome shotgun (WGS) entry which is preliminary data.</text>
</comment>
<feature type="domain" description="Copper amine oxidase-like N-terminal" evidence="4">
    <location>
        <begin position="35"/>
        <end position="138"/>
    </location>
</feature>
<name>A0A2P8HQN0_9BACI</name>
<dbReference type="EMBL" id="PYAV01000004">
    <property type="protein sequence ID" value="PSL48519.1"/>
    <property type="molecule type" value="Genomic_DNA"/>
</dbReference>
<dbReference type="InterPro" id="IPR012854">
    <property type="entry name" value="Cu_amine_oxidase-like_N"/>
</dbReference>
<evidence type="ECO:0000259" key="4">
    <source>
        <dbReference type="Pfam" id="PF07833"/>
    </source>
</evidence>
<proteinExistence type="predicted"/>
<dbReference type="Proteomes" id="UP000242310">
    <property type="component" value="Unassembled WGS sequence"/>
</dbReference>
<dbReference type="PANTHER" id="PTHR31157:SF1">
    <property type="entry name" value="SCP DOMAIN-CONTAINING PROTEIN"/>
    <property type="match status" value="1"/>
</dbReference>
<evidence type="ECO:0000256" key="1">
    <source>
        <dbReference type="SAM" id="Coils"/>
    </source>
</evidence>
<evidence type="ECO:0000313" key="5">
    <source>
        <dbReference type="EMBL" id="PSL48519.1"/>
    </source>
</evidence>
<dbReference type="Gene3D" id="3.30.457.10">
    <property type="entry name" value="Copper amine oxidase-like, N-terminal domain"/>
    <property type="match status" value="1"/>
</dbReference>
<keyword evidence="2" id="KW-0732">Signal</keyword>
<dbReference type="SUPFAM" id="SSF55797">
    <property type="entry name" value="PR-1-like"/>
    <property type="match status" value="1"/>
</dbReference>